<dbReference type="Pfam" id="PF13671">
    <property type="entry name" value="AAA_33"/>
    <property type="match status" value="1"/>
</dbReference>
<dbReference type="PANTHER" id="PTHR47545">
    <property type="entry name" value="MULTIFUNCTIONAL CCA PROTEIN"/>
    <property type="match status" value="1"/>
</dbReference>
<dbReference type="EMBL" id="JAOCKG010000009">
    <property type="protein sequence ID" value="MDH2052722.1"/>
    <property type="molecule type" value="Genomic_DNA"/>
</dbReference>
<evidence type="ECO:0000313" key="3">
    <source>
        <dbReference type="EMBL" id="MDH2052722.1"/>
    </source>
</evidence>
<dbReference type="InterPro" id="IPR003607">
    <property type="entry name" value="HD/PDEase_dom"/>
</dbReference>
<dbReference type="AlphaFoldDB" id="A0AA42WF14"/>
<keyword evidence="1" id="KW-0547">Nucleotide-binding</keyword>
<reference evidence="3" key="1">
    <citation type="submission" date="2022-09" db="EMBL/GenBank/DDBJ databases">
        <title>Intensive care unit water sources are persistently colonized with multi-drug resistant bacteria and are the site of extensive horizontal gene transfer of antibiotic resistance genes.</title>
        <authorList>
            <person name="Diorio-Toth L."/>
        </authorList>
    </citation>
    <scope>NUCLEOTIDE SEQUENCE</scope>
    <source>
        <strain evidence="3">GD03676</strain>
    </source>
</reference>
<sequence length="378" mass="42276">MQYAQLQALTPAPGDTPDYDACLAAFPALELAKTTPQDLRYHGEGDVWTHTKMVVEALLALPQYQAAARADQEVVFLAALLHDVAKHSTTVIDPATGAIGQPGHSRKGAIDARIALWDAGVPFAVREAVCRLIAVHQVPFFALQGSRRGKTPEFIVRELSWQVDIPLLAMLAEADMRGRICADSQRVLDNIALFCELAREERCFGQPRAFADAHTAVSYFRGADVHPDYPLFQEPGSRVIVMSGLPASGKNTWVARHHPDLPVISFDDAREELGLRHGKNEGMVAHLAIDRARELLRRKAPFVWNATHLSELMRKKTLDLLYSYHAHVELVYLEQPRTELLRRNSRRDTSLSNKTLTGMLHRWDLPLPIEAHRVTYAV</sequence>
<name>A0AA42WF14_9BURK</name>
<dbReference type="GO" id="GO:0000166">
    <property type="term" value="F:nucleotide binding"/>
    <property type="evidence" value="ECO:0007669"/>
    <property type="project" value="UniProtKB-KW"/>
</dbReference>
<evidence type="ECO:0000313" key="4">
    <source>
        <dbReference type="Proteomes" id="UP001161276"/>
    </source>
</evidence>
<dbReference type="RefSeq" id="WP_280028219.1">
    <property type="nucleotide sequence ID" value="NZ_JAOCKG010000009.1"/>
</dbReference>
<dbReference type="Gene3D" id="1.10.3210.10">
    <property type="entry name" value="Hypothetical protein af1432"/>
    <property type="match status" value="1"/>
</dbReference>
<dbReference type="Pfam" id="PF01966">
    <property type="entry name" value="HD"/>
    <property type="match status" value="1"/>
</dbReference>
<dbReference type="InterPro" id="IPR027417">
    <property type="entry name" value="P-loop_NTPase"/>
</dbReference>
<organism evidence="3 4">
    <name type="scientific">Achromobacter marplatensis</name>
    <dbReference type="NCBI Taxonomy" id="470868"/>
    <lineage>
        <taxon>Bacteria</taxon>
        <taxon>Pseudomonadati</taxon>
        <taxon>Pseudomonadota</taxon>
        <taxon>Betaproteobacteria</taxon>
        <taxon>Burkholderiales</taxon>
        <taxon>Alcaligenaceae</taxon>
        <taxon>Achromobacter</taxon>
    </lineage>
</organism>
<dbReference type="PANTHER" id="PTHR47545:SF1">
    <property type="entry name" value="MULTIFUNCTIONAL CCA PROTEIN"/>
    <property type="match status" value="1"/>
</dbReference>
<dbReference type="Proteomes" id="UP001161276">
    <property type="component" value="Unassembled WGS sequence"/>
</dbReference>
<dbReference type="SUPFAM" id="SSF52540">
    <property type="entry name" value="P-loop containing nucleoside triphosphate hydrolases"/>
    <property type="match status" value="1"/>
</dbReference>
<evidence type="ECO:0000259" key="2">
    <source>
        <dbReference type="Pfam" id="PF01966"/>
    </source>
</evidence>
<dbReference type="Gene3D" id="3.40.50.300">
    <property type="entry name" value="P-loop containing nucleotide triphosphate hydrolases"/>
    <property type="match status" value="1"/>
</dbReference>
<dbReference type="CDD" id="cd00077">
    <property type="entry name" value="HDc"/>
    <property type="match status" value="1"/>
</dbReference>
<comment type="caution">
    <text evidence="3">The sequence shown here is derived from an EMBL/GenBank/DDBJ whole genome shotgun (WGS) entry which is preliminary data.</text>
</comment>
<dbReference type="InterPro" id="IPR006674">
    <property type="entry name" value="HD_domain"/>
</dbReference>
<proteinExistence type="predicted"/>
<dbReference type="SUPFAM" id="SSF109604">
    <property type="entry name" value="HD-domain/PDEase-like"/>
    <property type="match status" value="1"/>
</dbReference>
<protein>
    <submittedName>
        <fullName evidence="3">AAA family ATPase</fullName>
    </submittedName>
</protein>
<evidence type="ECO:0000256" key="1">
    <source>
        <dbReference type="ARBA" id="ARBA00022741"/>
    </source>
</evidence>
<accession>A0AA42WF14</accession>
<gene>
    <name evidence="3" type="ORF">N5K24_20130</name>
</gene>
<dbReference type="InterPro" id="IPR050124">
    <property type="entry name" value="tRNA_CCA-adding_enzyme"/>
</dbReference>
<feature type="domain" description="HD" evidence="2">
    <location>
        <begin position="47"/>
        <end position="140"/>
    </location>
</feature>